<dbReference type="AlphaFoldDB" id="E1QJT0"/>
<dbReference type="eggNOG" id="COG2073">
    <property type="taxonomic scope" value="Bacteria"/>
</dbReference>
<dbReference type="Gene3D" id="3.40.50.11220">
    <property type="match status" value="1"/>
</dbReference>
<reference evidence="4 5" key="1">
    <citation type="journal article" date="2010" name="Stand. Genomic Sci.">
        <title>Complete genome sequence of Desulfarculus baarsii type strain (2st14).</title>
        <authorList>
            <person name="Sun H."/>
            <person name="Spring S."/>
            <person name="Lapidus A."/>
            <person name="Davenport K."/>
            <person name="Del Rio T.G."/>
            <person name="Tice H."/>
            <person name="Nolan M."/>
            <person name="Copeland A."/>
            <person name="Cheng J.F."/>
            <person name="Lucas S."/>
            <person name="Tapia R."/>
            <person name="Goodwin L."/>
            <person name="Pitluck S."/>
            <person name="Ivanova N."/>
            <person name="Pagani I."/>
            <person name="Mavromatis K."/>
            <person name="Ovchinnikova G."/>
            <person name="Pati A."/>
            <person name="Chen A."/>
            <person name="Palaniappan K."/>
            <person name="Hauser L."/>
            <person name="Chang Y.J."/>
            <person name="Jeffries C.D."/>
            <person name="Detter J.C."/>
            <person name="Han C."/>
            <person name="Rohde M."/>
            <person name="Brambilla E."/>
            <person name="Goker M."/>
            <person name="Woyke T."/>
            <person name="Bristow J."/>
            <person name="Eisen J.A."/>
            <person name="Markowitz V."/>
            <person name="Hugenholtz P."/>
            <person name="Kyrpides N.C."/>
            <person name="Klenk H.P."/>
            <person name="Land M."/>
        </authorList>
    </citation>
    <scope>NUCLEOTIDE SEQUENCE [LARGE SCALE GENOMIC DNA]</scope>
    <source>
        <strain evidence="5">ATCC 33931 / DSM 2075 / LMG 7858 / VKM B-1802 / 2st14</strain>
    </source>
</reference>
<dbReference type="Gene3D" id="3.30.420.180">
    <property type="entry name" value="CobE/GbiG C-terminal domain"/>
    <property type="match status" value="1"/>
</dbReference>
<organism evidence="4 5">
    <name type="scientific">Desulfarculus baarsii (strain ATCC 33931 / DSM 2075 / LMG 7858 / VKM B-1802 / 2st14)</name>
    <dbReference type="NCBI Taxonomy" id="644282"/>
    <lineage>
        <taxon>Bacteria</taxon>
        <taxon>Pseudomonadati</taxon>
        <taxon>Thermodesulfobacteriota</taxon>
        <taxon>Desulfarculia</taxon>
        <taxon>Desulfarculales</taxon>
        <taxon>Desulfarculaceae</taxon>
        <taxon>Desulfarculus</taxon>
    </lineage>
</organism>
<dbReference type="GO" id="GO:0009236">
    <property type="term" value="P:cobalamin biosynthetic process"/>
    <property type="evidence" value="ECO:0007669"/>
    <property type="project" value="InterPro"/>
</dbReference>
<protein>
    <submittedName>
        <fullName evidence="4">Cobalamin (Vitamin B12) biosynthesis CbiG protein</fullName>
    </submittedName>
</protein>
<dbReference type="SUPFAM" id="SSF159664">
    <property type="entry name" value="CobE/GbiG C-terminal domain-like"/>
    <property type="match status" value="1"/>
</dbReference>
<sequence length="355" mass="37136">MNAEGRIALWALGRPGAELCRRLAPALGSCELFLPRRLARPEAGERPFDGLARGLEDNFRLYAGHVAVCAAGMVVRAIAPLLRAKDQDPAVVVVDQLGQWAVSLVSGHLGGANELARRVAGALGGQAVITTATDGLNLPSLEMEAKALGLVVENLAALAGLSAALIDGRAAPVHDPGGWLRPLTERRPELFVMVDETAAQGLADQPLVWVDWREPRPPKPWLVLRPPALALGVGCNRGASADEIAGLIDQALAQAGLSRRCLARLASAQAKADEPGLLEAARRLGLEPIFYAHERLAEVATPNQSAAALRCLGTASVCEAAAILAAGGGELLCPKTKTRNCTVAVALICPESYLS</sequence>
<accession>E1QJT0</accession>
<dbReference type="Pfam" id="PF11761">
    <property type="entry name" value="CbiG_mid"/>
    <property type="match status" value="1"/>
</dbReference>
<evidence type="ECO:0000259" key="3">
    <source>
        <dbReference type="Pfam" id="PF11761"/>
    </source>
</evidence>
<dbReference type="STRING" id="644282.Deba_2462"/>
<dbReference type="Proteomes" id="UP000009047">
    <property type="component" value="Chromosome"/>
</dbReference>
<dbReference type="InterPro" id="IPR021745">
    <property type="entry name" value="CbiG_mid"/>
</dbReference>
<dbReference type="PANTHER" id="PTHR37477:SF1">
    <property type="entry name" value="COBALT-PRECORRIN-5A HYDROLASE"/>
    <property type="match status" value="1"/>
</dbReference>
<feature type="domain" description="CobE/GbiG C-terminal" evidence="1">
    <location>
        <begin position="229"/>
        <end position="346"/>
    </location>
</feature>
<evidence type="ECO:0000259" key="2">
    <source>
        <dbReference type="Pfam" id="PF11760"/>
    </source>
</evidence>
<feature type="domain" description="Cobalamin synthesis G N-terminal" evidence="2">
    <location>
        <begin position="55"/>
        <end position="134"/>
    </location>
</feature>
<dbReference type="InterPro" id="IPR021744">
    <property type="entry name" value="CbiG_N"/>
</dbReference>
<evidence type="ECO:0000313" key="5">
    <source>
        <dbReference type="Proteomes" id="UP000009047"/>
    </source>
</evidence>
<dbReference type="EMBL" id="CP002085">
    <property type="protein sequence ID" value="ADK85823.1"/>
    <property type="molecule type" value="Genomic_DNA"/>
</dbReference>
<gene>
    <name evidence="4" type="ordered locus">Deba_2462</name>
</gene>
<dbReference type="InterPro" id="IPR052553">
    <property type="entry name" value="CbiG_hydrolase"/>
</dbReference>
<keyword evidence="5" id="KW-1185">Reference proteome</keyword>
<dbReference type="InterPro" id="IPR002750">
    <property type="entry name" value="CobE/GbiG_C"/>
</dbReference>
<dbReference type="InterPro" id="IPR036518">
    <property type="entry name" value="CobE/GbiG_C_sf"/>
</dbReference>
<dbReference type="HOGENOM" id="CLU_028397_0_1_7"/>
<evidence type="ECO:0000259" key="1">
    <source>
        <dbReference type="Pfam" id="PF01890"/>
    </source>
</evidence>
<proteinExistence type="predicted"/>
<dbReference type="RefSeq" id="WP_013259262.1">
    <property type="nucleotide sequence ID" value="NC_014365.1"/>
</dbReference>
<dbReference type="PANTHER" id="PTHR37477">
    <property type="entry name" value="COBALT-PRECORRIN-5A HYDROLASE"/>
    <property type="match status" value="1"/>
</dbReference>
<dbReference type="KEGG" id="dbr:Deba_2462"/>
<feature type="domain" description="Cobalamin biosynthesis central region" evidence="3">
    <location>
        <begin position="139"/>
        <end position="226"/>
    </location>
</feature>
<dbReference type="Pfam" id="PF01890">
    <property type="entry name" value="CbiG_C"/>
    <property type="match status" value="1"/>
</dbReference>
<dbReference type="InterPro" id="IPR038029">
    <property type="entry name" value="GbiG_N_sf"/>
</dbReference>
<dbReference type="SUPFAM" id="SSF159672">
    <property type="entry name" value="CbiG N-terminal domain-like"/>
    <property type="match status" value="1"/>
</dbReference>
<dbReference type="Pfam" id="PF11760">
    <property type="entry name" value="CbiG_N"/>
    <property type="match status" value="1"/>
</dbReference>
<name>E1QJT0_DESB2</name>
<evidence type="ECO:0000313" key="4">
    <source>
        <dbReference type="EMBL" id="ADK85823.1"/>
    </source>
</evidence>